<dbReference type="GO" id="GO:0045454">
    <property type="term" value="P:cell redox homeostasis"/>
    <property type="evidence" value="ECO:0007669"/>
    <property type="project" value="TreeGrafter"/>
</dbReference>
<dbReference type="PIRSF" id="PIRSF000077">
    <property type="entry name" value="Thioredoxin"/>
    <property type="match status" value="1"/>
</dbReference>
<dbReference type="Proteomes" id="UP000315017">
    <property type="component" value="Chromosome"/>
</dbReference>
<evidence type="ECO:0000313" key="11">
    <source>
        <dbReference type="Proteomes" id="UP000315017"/>
    </source>
</evidence>
<dbReference type="KEGG" id="aagg:ETAA8_41890"/>
<evidence type="ECO:0000313" key="10">
    <source>
        <dbReference type="EMBL" id="QDU29082.1"/>
    </source>
</evidence>
<dbReference type="Gene3D" id="3.40.30.10">
    <property type="entry name" value="Glutaredoxin"/>
    <property type="match status" value="1"/>
</dbReference>
<organism evidence="10 11">
    <name type="scientific">Anatilimnocola aggregata</name>
    <dbReference type="NCBI Taxonomy" id="2528021"/>
    <lineage>
        <taxon>Bacteria</taxon>
        <taxon>Pseudomonadati</taxon>
        <taxon>Planctomycetota</taxon>
        <taxon>Planctomycetia</taxon>
        <taxon>Pirellulales</taxon>
        <taxon>Pirellulaceae</taxon>
        <taxon>Anatilimnocola</taxon>
    </lineage>
</organism>
<dbReference type="SUPFAM" id="SSF52833">
    <property type="entry name" value="Thioredoxin-like"/>
    <property type="match status" value="1"/>
</dbReference>
<feature type="site" description="Contributes to redox potential value" evidence="7">
    <location>
        <position position="30"/>
    </location>
</feature>
<evidence type="ECO:0000256" key="6">
    <source>
        <dbReference type="NCBIfam" id="TIGR01068"/>
    </source>
</evidence>
<dbReference type="InterPro" id="IPR005746">
    <property type="entry name" value="Thioredoxin"/>
</dbReference>
<dbReference type="AlphaFoldDB" id="A0A517YFY0"/>
<dbReference type="GO" id="GO:0015035">
    <property type="term" value="F:protein-disulfide reductase activity"/>
    <property type="evidence" value="ECO:0007669"/>
    <property type="project" value="UniProtKB-UniRule"/>
</dbReference>
<dbReference type="Pfam" id="PF00085">
    <property type="entry name" value="Thioredoxin"/>
    <property type="match status" value="1"/>
</dbReference>
<accession>A0A517YFY0</accession>
<dbReference type="InterPro" id="IPR013766">
    <property type="entry name" value="Thioredoxin_domain"/>
</dbReference>
<evidence type="ECO:0000256" key="2">
    <source>
        <dbReference type="ARBA" id="ARBA00022448"/>
    </source>
</evidence>
<dbReference type="PROSITE" id="PS00194">
    <property type="entry name" value="THIOREDOXIN_1"/>
    <property type="match status" value="1"/>
</dbReference>
<evidence type="ECO:0000256" key="8">
    <source>
        <dbReference type="PIRSR" id="PIRSR000077-4"/>
    </source>
</evidence>
<sequence>MLLHEFKWKQEVLQADEPVLVDFWAEWCGPCRAMNGTLESLAKDFKVCKVNVDTNQALAAKYNISSIPALLIFKGGKVVGQHLGITAEATLRTELQRFR</sequence>
<evidence type="ECO:0000256" key="5">
    <source>
        <dbReference type="ARBA" id="ARBA00023284"/>
    </source>
</evidence>
<dbReference type="OrthoDB" id="9790390at2"/>
<dbReference type="NCBIfam" id="TIGR01068">
    <property type="entry name" value="thioredoxin"/>
    <property type="match status" value="1"/>
</dbReference>
<protein>
    <recommendedName>
        <fullName evidence="6">Thioredoxin</fullName>
    </recommendedName>
</protein>
<dbReference type="PRINTS" id="PR00421">
    <property type="entry name" value="THIOREDOXIN"/>
</dbReference>
<dbReference type="GO" id="GO:0005829">
    <property type="term" value="C:cytosol"/>
    <property type="evidence" value="ECO:0007669"/>
    <property type="project" value="TreeGrafter"/>
</dbReference>
<dbReference type="CDD" id="cd02947">
    <property type="entry name" value="TRX_family"/>
    <property type="match status" value="1"/>
</dbReference>
<reference evidence="10 11" key="1">
    <citation type="submission" date="2019-02" db="EMBL/GenBank/DDBJ databases">
        <title>Deep-cultivation of Planctomycetes and their phenomic and genomic characterization uncovers novel biology.</title>
        <authorList>
            <person name="Wiegand S."/>
            <person name="Jogler M."/>
            <person name="Boedeker C."/>
            <person name="Pinto D."/>
            <person name="Vollmers J."/>
            <person name="Rivas-Marin E."/>
            <person name="Kohn T."/>
            <person name="Peeters S.H."/>
            <person name="Heuer A."/>
            <person name="Rast P."/>
            <person name="Oberbeckmann S."/>
            <person name="Bunk B."/>
            <person name="Jeske O."/>
            <person name="Meyerdierks A."/>
            <person name="Storesund J.E."/>
            <person name="Kallscheuer N."/>
            <person name="Luecker S."/>
            <person name="Lage O.M."/>
            <person name="Pohl T."/>
            <person name="Merkel B.J."/>
            <person name="Hornburger P."/>
            <person name="Mueller R.-W."/>
            <person name="Bruemmer F."/>
            <person name="Labrenz M."/>
            <person name="Spormann A.M."/>
            <person name="Op den Camp H."/>
            <person name="Overmann J."/>
            <person name="Amann R."/>
            <person name="Jetten M.S.M."/>
            <person name="Mascher T."/>
            <person name="Medema M.H."/>
            <person name="Devos D.P."/>
            <person name="Kaster A.-K."/>
            <person name="Ovreas L."/>
            <person name="Rohde M."/>
            <person name="Galperin M.Y."/>
            <person name="Jogler C."/>
        </authorList>
    </citation>
    <scope>NUCLEOTIDE SEQUENCE [LARGE SCALE GENOMIC DNA]</scope>
    <source>
        <strain evidence="10 11">ETA_A8</strain>
    </source>
</reference>
<feature type="active site" description="Nucleophile" evidence="7">
    <location>
        <position position="31"/>
    </location>
</feature>
<evidence type="ECO:0000256" key="4">
    <source>
        <dbReference type="ARBA" id="ARBA00023157"/>
    </source>
</evidence>
<evidence type="ECO:0000256" key="3">
    <source>
        <dbReference type="ARBA" id="ARBA00022982"/>
    </source>
</evidence>
<evidence type="ECO:0000259" key="9">
    <source>
        <dbReference type="PROSITE" id="PS51352"/>
    </source>
</evidence>
<dbReference type="InterPro" id="IPR036249">
    <property type="entry name" value="Thioredoxin-like_sf"/>
</dbReference>
<dbReference type="InterPro" id="IPR017937">
    <property type="entry name" value="Thioredoxin_CS"/>
</dbReference>
<dbReference type="EMBL" id="CP036274">
    <property type="protein sequence ID" value="QDU29082.1"/>
    <property type="molecule type" value="Genomic_DNA"/>
</dbReference>
<evidence type="ECO:0000256" key="7">
    <source>
        <dbReference type="PIRSR" id="PIRSR000077-1"/>
    </source>
</evidence>
<proteinExistence type="inferred from homology"/>
<feature type="disulfide bond" description="Redox-active" evidence="8">
    <location>
        <begin position="28"/>
        <end position="31"/>
    </location>
</feature>
<keyword evidence="11" id="KW-1185">Reference proteome</keyword>
<comment type="similarity">
    <text evidence="1">Belongs to the thioredoxin family.</text>
</comment>
<dbReference type="FunFam" id="3.40.30.10:FF:000001">
    <property type="entry name" value="Thioredoxin"/>
    <property type="match status" value="1"/>
</dbReference>
<dbReference type="PANTHER" id="PTHR45663:SF11">
    <property type="entry name" value="GEO12009P1"/>
    <property type="match status" value="1"/>
</dbReference>
<feature type="site" description="Deprotonates C-terminal active site Cys" evidence="7">
    <location>
        <position position="22"/>
    </location>
</feature>
<feature type="site" description="Contributes to redox potential value" evidence="7">
    <location>
        <position position="29"/>
    </location>
</feature>
<dbReference type="PANTHER" id="PTHR45663">
    <property type="entry name" value="GEO12009P1"/>
    <property type="match status" value="1"/>
</dbReference>
<feature type="active site" description="Nucleophile" evidence="7">
    <location>
        <position position="28"/>
    </location>
</feature>
<keyword evidence="4 8" id="KW-1015">Disulfide bond</keyword>
<evidence type="ECO:0000256" key="1">
    <source>
        <dbReference type="ARBA" id="ARBA00008987"/>
    </source>
</evidence>
<name>A0A517YFY0_9BACT</name>
<feature type="domain" description="Thioredoxin" evidence="9">
    <location>
        <begin position="1"/>
        <end position="99"/>
    </location>
</feature>
<dbReference type="PROSITE" id="PS51352">
    <property type="entry name" value="THIOREDOXIN_2"/>
    <property type="match status" value="1"/>
</dbReference>
<dbReference type="RefSeq" id="WP_145092377.1">
    <property type="nucleotide sequence ID" value="NZ_CP036274.1"/>
</dbReference>
<gene>
    <name evidence="10" type="primary">trxA_2</name>
    <name evidence="10" type="ORF">ETAA8_41890</name>
</gene>
<keyword evidence="2" id="KW-0813">Transport</keyword>
<keyword evidence="5 8" id="KW-0676">Redox-active center</keyword>
<keyword evidence="3" id="KW-0249">Electron transport</keyword>